<feature type="transmembrane region" description="Helical" evidence="8">
    <location>
        <begin position="229"/>
        <end position="248"/>
    </location>
</feature>
<dbReference type="InterPro" id="IPR026046">
    <property type="entry name" value="UBIAD1"/>
</dbReference>
<comment type="caution">
    <text evidence="9">The sequence shown here is derived from an EMBL/GenBank/DDBJ whole genome shotgun (WGS) entry which is preliminary data.</text>
</comment>
<dbReference type="PANTHER" id="PTHR13929">
    <property type="entry name" value="1,4-DIHYDROXY-2-NAPHTHOATE OCTAPRENYLTRANSFERASE"/>
    <property type="match status" value="1"/>
</dbReference>
<dbReference type="CDD" id="cd13962">
    <property type="entry name" value="PT_UbiA_UBIAD1"/>
    <property type="match status" value="1"/>
</dbReference>
<feature type="transmembrane region" description="Helical" evidence="8">
    <location>
        <begin position="159"/>
        <end position="177"/>
    </location>
</feature>
<evidence type="ECO:0000256" key="6">
    <source>
        <dbReference type="ARBA" id="ARBA00022989"/>
    </source>
</evidence>
<proteinExistence type="predicted"/>
<dbReference type="InterPro" id="IPR000537">
    <property type="entry name" value="UbiA_prenyltransferase"/>
</dbReference>
<dbReference type="GO" id="GO:0042371">
    <property type="term" value="P:vitamin K biosynthetic process"/>
    <property type="evidence" value="ECO:0007669"/>
    <property type="project" value="TreeGrafter"/>
</dbReference>
<dbReference type="PIRSF" id="PIRSF005355">
    <property type="entry name" value="UBIAD1"/>
    <property type="match status" value="1"/>
</dbReference>
<keyword evidence="6 8" id="KW-1133">Transmembrane helix</keyword>
<evidence type="ECO:0000256" key="7">
    <source>
        <dbReference type="ARBA" id="ARBA00023136"/>
    </source>
</evidence>
<dbReference type="InterPro" id="IPR044878">
    <property type="entry name" value="UbiA_sf"/>
</dbReference>
<dbReference type="Pfam" id="PF01040">
    <property type="entry name" value="UbiA"/>
    <property type="match status" value="1"/>
</dbReference>
<gene>
    <name evidence="9" type="ORF">KHA93_03510</name>
</gene>
<dbReference type="EMBL" id="JAGYPJ010000001">
    <property type="protein sequence ID" value="MBS4198716.1"/>
    <property type="molecule type" value="Genomic_DNA"/>
</dbReference>
<keyword evidence="10" id="KW-1185">Reference proteome</keyword>
<reference evidence="9 10" key="1">
    <citation type="submission" date="2021-05" db="EMBL/GenBank/DDBJ databases">
        <title>Novel Bacillus species.</title>
        <authorList>
            <person name="Liu G."/>
        </authorList>
    </citation>
    <scope>NUCLEOTIDE SEQUENCE [LARGE SCALE GENOMIC DNA]</scope>
    <source>
        <strain evidence="9 10">FJAT-49732</strain>
    </source>
</reference>
<protein>
    <submittedName>
        <fullName evidence="9">Prenyltransferase</fullName>
    </submittedName>
</protein>
<dbReference type="PANTHER" id="PTHR13929:SF0">
    <property type="entry name" value="UBIA PRENYLTRANSFERASE DOMAIN-CONTAINING PROTEIN 1"/>
    <property type="match status" value="1"/>
</dbReference>
<dbReference type="GO" id="GO:0016020">
    <property type="term" value="C:membrane"/>
    <property type="evidence" value="ECO:0007669"/>
    <property type="project" value="UniProtKB-SubCell"/>
</dbReference>
<comment type="pathway">
    <text evidence="2">Quinol/quinone metabolism; menaquinone biosynthesis.</text>
</comment>
<accession>A0A942TIH7</accession>
<feature type="transmembrane region" description="Helical" evidence="8">
    <location>
        <begin position="254"/>
        <end position="269"/>
    </location>
</feature>
<organism evidence="9 10">
    <name type="scientific">Lederbergia citrisecunda</name>
    <dbReference type="NCBI Taxonomy" id="2833583"/>
    <lineage>
        <taxon>Bacteria</taxon>
        <taxon>Bacillati</taxon>
        <taxon>Bacillota</taxon>
        <taxon>Bacilli</taxon>
        <taxon>Bacillales</taxon>
        <taxon>Bacillaceae</taxon>
        <taxon>Lederbergia</taxon>
    </lineage>
</organism>
<comment type="subcellular location">
    <subcellularLocation>
        <location evidence="1">Membrane</location>
        <topology evidence="1">Multi-pass membrane protein</topology>
    </subcellularLocation>
</comment>
<evidence type="ECO:0000256" key="8">
    <source>
        <dbReference type="SAM" id="Phobius"/>
    </source>
</evidence>
<evidence type="ECO:0000256" key="3">
    <source>
        <dbReference type="ARBA" id="ARBA00022428"/>
    </source>
</evidence>
<name>A0A942TIH7_9BACI</name>
<evidence type="ECO:0000313" key="9">
    <source>
        <dbReference type="EMBL" id="MBS4198716.1"/>
    </source>
</evidence>
<keyword evidence="7 8" id="KW-0472">Membrane</keyword>
<evidence type="ECO:0000256" key="2">
    <source>
        <dbReference type="ARBA" id="ARBA00004863"/>
    </source>
</evidence>
<feature type="transmembrane region" description="Helical" evidence="8">
    <location>
        <begin position="290"/>
        <end position="308"/>
    </location>
</feature>
<dbReference type="GO" id="GO:0009234">
    <property type="term" value="P:menaquinone biosynthetic process"/>
    <property type="evidence" value="ECO:0007669"/>
    <property type="project" value="UniProtKB-KW"/>
</dbReference>
<feature type="transmembrane region" description="Helical" evidence="8">
    <location>
        <begin position="45"/>
        <end position="61"/>
    </location>
</feature>
<feature type="transmembrane region" description="Helical" evidence="8">
    <location>
        <begin position="130"/>
        <end position="147"/>
    </location>
</feature>
<dbReference type="Gene3D" id="1.10.357.140">
    <property type="entry name" value="UbiA prenyltransferase"/>
    <property type="match status" value="1"/>
</dbReference>
<feature type="transmembrane region" description="Helical" evidence="8">
    <location>
        <begin position="183"/>
        <end position="202"/>
    </location>
</feature>
<feature type="transmembrane region" description="Helical" evidence="8">
    <location>
        <begin position="21"/>
        <end position="39"/>
    </location>
</feature>
<sequence length="310" mass="34741">MRVTMMERIWQGFWQLSDPKIWIASTIPMFIAAALSYGYTKTLDVGWFVLALLGIYLIEIGKNAVNEFVDYQTGVDRFITEDKRNPFSGGKKTIVDGKLTMKETMVIAVLTLLGAFIIGFFIAVLREPSIFWIGMIGLALAVFYSLPPFKLNYRGMGELAVGLAFGPLIMCGTFLLLTGTWSWEVVIAGLPVAFLITAVLWINQYPDYEADIQGGKRNWLVRIGKENGLIIYGLLYGGAYLSLLFLAILLKNPFWLLGFISLPLAIKSIKITRQHMNNIPKLLEANQKTIQIYIITGIVMTIASIMTFNI</sequence>
<feature type="transmembrane region" description="Helical" evidence="8">
    <location>
        <begin position="105"/>
        <end position="124"/>
    </location>
</feature>
<evidence type="ECO:0000256" key="1">
    <source>
        <dbReference type="ARBA" id="ARBA00004141"/>
    </source>
</evidence>
<dbReference type="Proteomes" id="UP000682713">
    <property type="component" value="Unassembled WGS sequence"/>
</dbReference>
<evidence type="ECO:0000313" key="10">
    <source>
        <dbReference type="Proteomes" id="UP000682713"/>
    </source>
</evidence>
<evidence type="ECO:0000256" key="4">
    <source>
        <dbReference type="ARBA" id="ARBA00022679"/>
    </source>
</evidence>
<evidence type="ECO:0000256" key="5">
    <source>
        <dbReference type="ARBA" id="ARBA00022692"/>
    </source>
</evidence>
<dbReference type="GO" id="GO:0004659">
    <property type="term" value="F:prenyltransferase activity"/>
    <property type="evidence" value="ECO:0007669"/>
    <property type="project" value="InterPro"/>
</dbReference>
<keyword evidence="3" id="KW-0474">Menaquinone biosynthesis</keyword>
<keyword evidence="5 8" id="KW-0812">Transmembrane</keyword>
<dbReference type="AlphaFoldDB" id="A0A942TIH7"/>
<keyword evidence="4" id="KW-0808">Transferase</keyword>